<reference evidence="2" key="1">
    <citation type="submission" date="2019-08" db="EMBL/GenBank/DDBJ databases">
        <authorList>
            <person name="Kucharzyk K."/>
            <person name="Murdoch R.W."/>
            <person name="Higgins S."/>
            <person name="Loffler F."/>
        </authorList>
    </citation>
    <scope>NUCLEOTIDE SEQUENCE</scope>
</reference>
<comment type="caution">
    <text evidence="2">The sequence shown here is derived from an EMBL/GenBank/DDBJ whole genome shotgun (WGS) entry which is preliminary data.</text>
</comment>
<protein>
    <submittedName>
        <fullName evidence="2">Uncharacterized protein</fullName>
    </submittedName>
</protein>
<dbReference type="AlphaFoldDB" id="A0A644XQM9"/>
<gene>
    <name evidence="2" type="ORF">SDC9_62814</name>
</gene>
<sequence>MAAWTVAFGVYAIAEKMRSFAFRFVPETAMKTAIIRKIKAPKIRATAAKPAPLKAVMSTADPTKTNRKISAPDQILANLSFRRLASSGRLFNKVAPTAMTPNKPENGMNFAKESSVATNRKQALSTSMTFIVSRMWKDRKRKTSPKPTSRPPSRPKAIETGTESSVIAWNPLPVYIPMNEVNRTMT</sequence>
<accession>A0A644XQM9</accession>
<evidence type="ECO:0000256" key="1">
    <source>
        <dbReference type="SAM" id="MobiDB-lite"/>
    </source>
</evidence>
<organism evidence="2">
    <name type="scientific">bioreactor metagenome</name>
    <dbReference type="NCBI Taxonomy" id="1076179"/>
    <lineage>
        <taxon>unclassified sequences</taxon>
        <taxon>metagenomes</taxon>
        <taxon>ecological metagenomes</taxon>
    </lineage>
</organism>
<evidence type="ECO:0000313" key="2">
    <source>
        <dbReference type="EMBL" id="MPM16434.1"/>
    </source>
</evidence>
<name>A0A644XQM9_9ZZZZ</name>
<dbReference type="EMBL" id="VSSQ01002610">
    <property type="protein sequence ID" value="MPM16434.1"/>
    <property type="molecule type" value="Genomic_DNA"/>
</dbReference>
<feature type="region of interest" description="Disordered" evidence="1">
    <location>
        <begin position="134"/>
        <end position="162"/>
    </location>
</feature>
<proteinExistence type="predicted"/>